<dbReference type="InterPro" id="IPR002110">
    <property type="entry name" value="Ankyrin_rpt"/>
</dbReference>
<keyword evidence="1" id="KW-0677">Repeat</keyword>
<dbReference type="Gene3D" id="1.25.40.20">
    <property type="entry name" value="Ankyrin repeat-containing domain"/>
    <property type="match status" value="2"/>
</dbReference>
<feature type="non-terminal residue" evidence="4">
    <location>
        <position position="1"/>
    </location>
</feature>
<feature type="repeat" description="ANK" evidence="3">
    <location>
        <begin position="448"/>
        <end position="480"/>
    </location>
</feature>
<evidence type="ECO:0000313" key="5">
    <source>
        <dbReference type="Proteomes" id="UP000824469"/>
    </source>
</evidence>
<dbReference type="PANTHER" id="PTHR24198">
    <property type="entry name" value="ANKYRIN REPEAT AND PROTEIN KINASE DOMAIN-CONTAINING PROTEIN"/>
    <property type="match status" value="1"/>
</dbReference>
<evidence type="ECO:0000256" key="3">
    <source>
        <dbReference type="PROSITE-ProRule" id="PRU00023"/>
    </source>
</evidence>
<evidence type="ECO:0000313" key="4">
    <source>
        <dbReference type="EMBL" id="KAH9289771.1"/>
    </source>
</evidence>
<comment type="caution">
    <text evidence="4">The sequence shown here is derived from an EMBL/GenBank/DDBJ whole genome shotgun (WGS) entry which is preliminary data.</text>
</comment>
<dbReference type="InterPro" id="IPR036770">
    <property type="entry name" value="Ankyrin_rpt-contain_sf"/>
</dbReference>
<evidence type="ECO:0000256" key="1">
    <source>
        <dbReference type="ARBA" id="ARBA00022737"/>
    </source>
</evidence>
<accession>A0AA38BZ35</accession>
<keyword evidence="5" id="KW-1185">Reference proteome</keyword>
<dbReference type="EMBL" id="JAHRHJ020003813">
    <property type="protein sequence ID" value="KAH9289771.1"/>
    <property type="molecule type" value="Genomic_DNA"/>
</dbReference>
<dbReference type="Pfam" id="PF12796">
    <property type="entry name" value="Ank_2"/>
    <property type="match status" value="1"/>
</dbReference>
<name>A0AA38BZ35_TAXCH</name>
<proteinExistence type="predicted"/>
<dbReference type="SUPFAM" id="SSF48403">
    <property type="entry name" value="Ankyrin repeat"/>
    <property type="match status" value="1"/>
</dbReference>
<reference evidence="4 5" key="1">
    <citation type="journal article" date="2021" name="Nat. Plants">
        <title>The Taxus genome provides insights into paclitaxel biosynthesis.</title>
        <authorList>
            <person name="Xiong X."/>
            <person name="Gou J."/>
            <person name="Liao Q."/>
            <person name="Li Y."/>
            <person name="Zhou Q."/>
            <person name="Bi G."/>
            <person name="Li C."/>
            <person name="Du R."/>
            <person name="Wang X."/>
            <person name="Sun T."/>
            <person name="Guo L."/>
            <person name="Liang H."/>
            <person name="Lu P."/>
            <person name="Wu Y."/>
            <person name="Zhang Z."/>
            <person name="Ro D.K."/>
            <person name="Shang Y."/>
            <person name="Huang S."/>
            <person name="Yan J."/>
        </authorList>
    </citation>
    <scope>NUCLEOTIDE SEQUENCE [LARGE SCALE GENOMIC DNA]</scope>
    <source>
        <strain evidence="4">Ta-2019</strain>
    </source>
</reference>
<dbReference type="SMART" id="SM00248">
    <property type="entry name" value="ANK"/>
    <property type="match status" value="4"/>
</dbReference>
<evidence type="ECO:0000256" key="2">
    <source>
        <dbReference type="ARBA" id="ARBA00023043"/>
    </source>
</evidence>
<gene>
    <name evidence="4" type="ORF">KI387_033888</name>
</gene>
<organism evidence="4 5">
    <name type="scientific">Taxus chinensis</name>
    <name type="common">Chinese yew</name>
    <name type="synonym">Taxus wallichiana var. chinensis</name>
    <dbReference type="NCBI Taxonomy" id="29808"/>
    <lineage>
        <taxon>Eukaryota</taxon>
        <taxon>Viridiplantae</taxon>
        <taxon>Streptophyta</taxon>
        <taxon>Embryophyta</taxon>
        <taxon>Tracheophyta</taxon>
        <taxon>Spermatophyta</taxon>
        <taxon>Pinopsida</taxon>
        <taxon>Pinidae</taxon>
        <taxon>Conifers II</taxon>
        <taxon>Cupressales</taxon>
        <taxon>Taxaceae</taxon>
        <taxon>Taxus</taxon>
    </lineage>
</organism>
<protein>
    <submittedName>
        <fullName evidence="4">Uncharacterized protein</fullName>
    </submittedName>
</protein>
<dbReference type="PROSITE" id="PS50297">
    <property type="entry name" value="ANK_REP_REGION"/>
    <property type="match status" value="1"/>
</dbReference>
<dbReference type="PROSITE" id="PS50088">
    <property type="entry name" value="ANK_REPEAT"/>
    <property type="match status" value="1"/>
</dbReference>
<dbReference type="Proteomes" id="UP000824469">
    <property type="component" value="Unassembled WGS sequence"/>
</dbReference>
<sequence>MSFEVVERSYFTPNGWRLATFEEAENGLEEIKEKELLKKWDRVRLLDGWILGSGYDFRMGNDFKGCLGYMLLVPAQTAPDPNGSAYAGLDISDSQKQVALFLCVDDWNYEVVYWLLNSWDQTQSMDLADVREGSIPFSDASKFKEMNRFVCSMARKLGDVGRVSEKAAHTKFSGKDSVKDVLSDLIKIVDEENIPEYCRNDPRGVISKLKESCFSWSLEPDWLTGGDVAWNTVADAVWTFLSESFTGTSVEVFATFSLAEICKVNNMCDVRTTTASQLNFIVVSSVLFNLSFYRREFIHKPLGDDCDRISCVDEIIRHVASDSGPAELQRFSQTLENNAMWRCYDPMGNYDLLNKLLICAALPYDLSLINILPKNKLADSLVVNKLLECGAQPVATFAFGRWFPKATALHFVAQWKDEDLGKEVAKKLLDKCDGRQQQQELANAQDERGWIPLHMASFFGRAHLCEMLLDYGARLDVRDGEDKTALDSAVEKKEHAVINVLMKHPHITEIVDLKNKRGDSALDIAIDNSDIESVAKLLSKSKQAEAYFNKVDQGQLLVQSLLNGCVNNVEKLLQNGTKLPDGDGNEERKTALQFAAMCEEEDKAMEMVNLILKKDPEKEKL</sequence>
<dbReference type="AlphaFoldDB" id="A0AA38BZ35"/>
<dbReference type="PANTHER" id="PTHR24198:SF165">
    <property type="entry name" value="ANKYRIN REPEAT-CONTAINING PROTEIN-RELATED"/>
    <property type="match status" value="1"/>
</dbReference>
<keyword evidence="2 3" id="KW-0040">ANK repeat</keyword>